<dbReference type="InterPro" id="IPR021176">
    <property type="entry name" value="Competence-induced_CoiA"/>
</dbReference>
<dbReference type="PIRSF" id="PIRSF007487">
    <property type="entry name" value="Competence-induced_CoiA_bac"/>
    <property type="match status" value="1"/>
</dbReference>
<name>A0ABV2JCY1_9STRE</name>
<reference evidence="3 4" key="1">
    <citation type="submission" date="2024-06" db="EMBL/GenBank/DDBJ databases">
        <title>Genomic Encyclopedia of Type Strains, Phase IV (KMG-IV): sequencing the most valuable type-strain genomes for metagenomic binning, comparative biology and taxonomic classification.</title>
        <authorList>
            <person name="Goeker M."/>
        </authorList>
    </citation>
    <scope>NUCLEOTIDE SEQUENCE [LARGE SCALE GENOMIC DNA]</scope>
    <source>
        <strain evidence="3 4">DSM 28302</strain>
    </source>
</reference>
<dbReference type="InterPro" id="IPR010330">
    <property type="entry name" value="CoiA_nuc"/>
</dbReference>
<evidence type="ECO:0000313" key="3">
    <source>
        <dbReference type="EMBL" id="MET3633630.1"/>
    </source>
</evidence>
<evidence type="ECO:0000313" key="4">
    <source>
        <dbReference type="Proteomes" id="UP001549037"/>
    </source>
</evidence>
<evidence type="ECO:0000259" key="1">
    <source>
        <dbReference type="Pfam" id="PF06054"/>
    </source>
</evidence>
<keyword evidence="4" id="KW-1185">Reference proteome</keyword>
<comment type="caution">
    <text evidence="3">The sequence shown here is derived from an EMBL/GenBank/DDBJ whole genome shotgun (WGS) entry which is preliminary data.</text>
</comment>
<proteinExistence type="predicted"/>
<evidence type="ECO:0000259" key="2">
    <source>
        <dbReference type="Pfam" id="PF25164"/>
    </source>
</evidence>
<dbReference type="InterPro" id="IPR057253">
    <property type="entry name" value="CoiA-like_N"/>
</dbReference>
<gene>
    <name evidence="3" type="ORF">ABID28_000263</name>
</gene>
<sequence length="314" mass="37420">MLQARNQKGQMINLLQEIPAKRQEFFCPLCQNPVRLRQGEVMRAHFAHVSLKNCHFFSENESQEHLALKEMLYQVLLAKGEEVALEAPIKEVSQVADVLVNHRIALEVQCSRLSLKRLKERTLAYHQAGYYVCWLLGKELWLKDKLTSLHRHLLYFSKNMGFYLWELDLDFSQIRLKYLIHEDLRGKVHYLEKSWSLSDFSLAVLRLPFLKQPLSFLEVKVDKGIKTYIQRQLFYGSKRWLKEQEACYLKGQNLLNQDLNAFFPQVRPPSLEAGFLQVQEQIGWYYQHFLTYYQRQKEKQRQILYPPAFYDKIK</sequence>
<dbReference type="Pfam" id="PF25164">
    <property type="entry name" value="CoiA_N"/>
    <property type="match status" value="1"/>
</dbReference>
<feature type="domain" description="Competence protein CoiA nuclease-like" evidence="1">
    <location>
        <begin position="61"/>
        <end position="174"/>
    </location>
</feature>
<accession>A0ABV2JCY1</accession>
<feature type="domain" description="Competence protein CoiA-like N-terminal" evidence="2">
    <location>
        <begin position="21"/>
        <end position="57"/>
    </location>
</feature>
<dbReference type="EMBL" id="JBEPLN010000003">
    <property type="protein sequence ID" value="MET3633630.1"/>
    <property type="molecule type" value="Genomic_DNA"/>
</dbReference>
<organism evidence="3 4">
    <name type="scientific">Streptococcus porcorum</name>
    <dbReference type="NCBI Taxonomy" id="701526"/>
    <lineage>
        <taxon>Bacteria</taxon>
        <taxon>Bacillati</taxon>
        <taxon>Bacillota</taxon>
        <taxon>Bacilli</taxon>
        <taxon>Lactobacillales</taxon>
        <taxon>Streptococcaceae</taxon>
        <taxon>Streptococcus</taxon>
    </lineage>
</organism>
<dbReference type="Proteomes" id="UP001549037">
    <property type="component" value="Unassembled WGS sequence"/>
</dbReference>
<dbReference type="RefSeq" id="WP_354367353.1">
    <property type="nucleotide sequence ID" value="NZ_JBEPLN010000003.1"/>
</dbReference>
<protein>
    <submittedName>
        <fullName evidence="3">Competence protein CoiA</fullName>
    </submittedName>
</protein>
<dbReference type="Pfam" id="PF06054">
    <property type="entry name" value="CoiA_nuc"/>
    <property type="match status" value="1"/>
</dbReference>